<dbReference type="Proteomes" id="UP000319769">
    <property type="component" value="Unassembled WGS sequence"/>
</dbReference>
<dbReference type="InterPro" id="IPR006016">
    <property type="entry name" value="UspA"/>
</dbReference>
<evidence type="ECO:0000256" key="1">
    <source>
        <dbReference type="ARBA" id="ARBA00008791"/>
    </source>
</evidence>
<dbReference type="InterPro" id="IPR014729">
    <property type="entry name" value="Rossmann-like_a/b/a_fold"/>
</dbReference>
<dbReference type="OrthoDB" id="4553288at2"/>
<dbReference type="AlphaFoldDB" id="A0A5N0VHA0"/>
<accession>A0A5N0VHA0</accession>
<feature type="domain" description="UspA" evidence="2">
    <location>
        <begin position="36"/>
        <end position="170"/>
    </location>
</feature>
<dbReference type="CDD" id="cd00293">
    <property type="entry name" value="USP-like"/>
    <property type="match status" value="1"/>
</dbReference>
<name>A0A5N0VHA0_9PSEU</name>
<evidence type="ECO:0000259" key="2">
    <source>
        <dbReference type="Pfam" id="PF00582"/>
    </source>
</evidence>
<dbReference type="PANTHER" id="PTHR46268">
    <property type="entry name" value="STRESS RESPONSE PROTEIN NHAX"/>
    <property type="match status" value="1"/>
</dbReference>
<dbReference type="SUPFAM" id="SSF52402">
    <property type="entry name" value="Adenine nucleotide alpha hydrolases-like"/>
    <property type="match status" value="1"/>
</dbReference>
<proteinExistence type="inferred from homology"/>
<organism evidence="3 4">
    <name type="scientific">Amycolatopsis acidicola</name>
    <dbReference type="NCBI Taxonomy" id="2596893"/>
    <lineage>
        <taxon>Bacteria</taxon>
        <taxon>Bacillati</taxon>
        <taxon>Actinomycetota</taxon>
        <taxon>Actinomycetes</taxon>
        <taxon>Pseudonocardiales</taxon>
        <taxon>Pseudonocardiaceae</taxon>
        <taxon>Amycolatopsis</taxon>
    </lineage>
</organism>
<sequence length="170" mass="17912">MGLVSDEATGAHLLETYGPKWSPGPFERGTDGPHLVLVGVDGSPTSLRAGAYAAGLARRQKSQLVVVFVLTPSAWAGMTPGLLAGAQEETYDEMISELREPIKRMAGESGVPVTFLVQRGDAYLELKKAAVEYRADLVVVGASESAGHRLVGSVATRLVKAGLWPVTVVP</sequence>
<protein>
    <submittedName>
        <fullName evidence="3">Universal stress protein</fullName>
    </submittedName>
</protein>
<dbReference type="PANTHER" id="PTHR46268:SF6">
    <property type="entry name" value="UNIVERSAL STRESS PROTEIN UP12"/>
    <property type="match status" value="1"/>
</dbReference>
<reference evidence="3" key="1">
    <citation type="submission" date="2019-09" db="EMBL/GenBank/DDBJ databases">
        <authorList>
            <person name="Teo W.F.A."/>
            <person name="Duangmal K."/>
        </authorList>
    </citation>
    <scope>NUCLEOTIDE SEQUENCE [LARGE SCALE GENOMIC DNA]</scope>
    <source>
        <strain evidence="3">K81G1</strain>
    </source>
</reference>
<comment type="similarity">
    <text evidence="1">Belongs to the universal stress protein A family.</text>
</comment>
<comment type="caution">
    <text evidence="3">The sequence shown here is derived from an EMBL/GenBank/DDBJ whole genome shotgun (WGS) entry which is preliminary data.</text>
</comment>
<keyword evidence="4" id="KW-1185">Reference proteome</keyword>
<evidence type="ECO:0000313" key="3">
    <source>
        <dbReference type="EMBL" id="KAA9165606.1"/>
    </source>
</evidence>
<dbReference type="Gene3D" id="3.40.50.620">
    <property type="entry name" value="HUPs"/>
    <property type="match status" value="1"/>
</dbReference>
<dbReference type="EMBL" id="VMNW02000005">
    <property type="protein sequence ID" value="KAA9165606.1"/>
    <property type="molecule type" value="Genomic_DNA"/>
</dbReference>
<gene>
    <name evidence="3" type="ORF">FPZ12_005950</name>
</gene>
<evidence type="ECO:0000313" key="4">
    <source>
        <dbReference type="Proteomes" id="UP000319769"/>
    </source>
</evidence>
<dbReference type="PRINTS" id="PR01438">
    <property type="entry name" value="UNVRSLSTRESS"/>
</dbReference>
<dbReference type="Pfam" id="PF00582">
    <property type="entry name" value="Usp"/>
    <property type="match status" value="1"/>
</dbReference>
<dbReference type="InterPro" id="IPR006015">
    <property type="entry name" value="Universal_stress_UspA"/>
</dbReference>